<accession>A0A1F4PNW2</accession>
<dbReference type="STRING" id="1798539.A2994_01790"/>
<dbReference type="SUPFAM" id="SSF56112">
    <property type="entry name" value="Protein kinase-like (PK-like)"/>
    <property type="match status" value="1"/>
</dbReference>
<sequence length="377" mass="42727">MRIINASERRQLVSQSYFQHIEQVLREYFGDGQYSEEKVRGGQTGARKVIFLASGKKYFVKIGEKVERENNIYQSPKFSNKPFLLSPILIPNISNEVLVLPFYDGETLDDFILRKNGQWGEVYTCIRSILQQAAKHLWLDTLTKNETEIAGGVEKYMTDRLDDLSQNLQIQIGDSVIGFADLINMKIVLNSNDERISLPSINEMVDDVVQLFQRFNPPYLSAITGDFQPPNIILGPDGFKVVDLSNGDELGDLAMDIGKLFNFANRFYRVAYIRDGKAPGNSGKAVVSLKAGALEIDTEYSNDPVLQVLMSDLEEEFTRTIADSIADYYLPDRAKLYKFVINVITIKRHIGRRGLSDLLLANIADSYIEIMRKVRSI</sequence>
<gene>
    <name evidence="1" type="ORF">A2994_01790</name>
</gene>
<dbReference type="AlphaFoldDB" id="A0A1F4PNW2"/>
<name>A0A1F4PNW2_UNCK3</name>
<evidence type="ECO:0008006" key="3">
    <source>
        <dbReference type="Google" id="ProtNLM"/>
    </source>
</evidence>
<dbReference type="InterPro" id="IPR011009">
    <property type="entry name" value="Kinase-like_dom_sf"/>
</dbReference>
<protein>
    <recommendedName>
        <fullName evidence="3">Aminoglycoside phosphotransferase domain-containing protein</fullName>
    </recommendedName>
</protein>
<comment type="caution">
    <text evidence="1">The sequence shown here is derived from an EMBL/GenBank/DDBJ whole genome shotgun (WGS) entry which is preliminary data.</text>
</comment>
<evidence type="ECO:0000313" key="1">
    <source>
        <dbReference type="EMBL" id="OGB85344.1"/>
    </source>
</evidence>
<dbReference type="EMBL" id="METE01000004">
    <property type="protein sequence ID" value="OGB85344.1"/>
    <property type="molecule type" value="Genomic_DNA"/>
</dbReference>
<reference evidence="1 2" key="1">
    <citation type="journal article" date="2016" name="Nat. Commun.">
        <title>Thousands of microbial genomes shed light on interconnected biogeochemical processes in an aquifer system.</title>
        <authorList>
            <person name="Anantharaman K."/>
            <person name="Brown C.T."/>
            <person name="Hug L.A."/>
            <person name="Sharon I."/>
            <person name="Castelle C.J."/>
            <person name="Probst A.J."/>
            <person name="Thomas B.C."/>
            <person name="Singh A."/>
            <person name="Wilkins M.J."/>
            <person name="Karaoz U."/>
            <person name="Brodie E.L."/>
            <person name="Williams K.H."/>
            <person name="Hubbard S.S."/>
            <person name="Banfield J.F."/>
        </authorList>
    </citation>
    <scope>NUCLEOTIDE SEQUENCE [LARGE SCALE GENOMIC DNA]</scope>
</reference>
<organism evidence="1 2">
    <name type="scientific">candidate division Kazan bacterium RIFCSPLOWO2_01_FULL_48_13</name>
    <dbReference type="NCBI Taxonomy" id="1798539"/>
    <lineage>
        <taxon>Bacteria</taxon>
        <taxon>Bacteria division Kazan-3B-28</taxon>
    </lineage>
</organism>
<dbReference type="Proteomes" id="UP000179010">
    <property type="component" value="Unassembled WGS sequence"/>
</dbReference>
<evidence type="ECO:0000313" key="2">
    <source>
        <dbReference type="Proteomes" id="UP000179010"/>
    </source>
</evidence>
<proteinExistence type="predicted"/>